<name>A0ACA9RR46_9GLOM</name>
<protein>
    <submittedName>
        <fullName evidence="1">24119_t:CDS:1</fullName>
    </submittedName>
</protein>
<evidence type="ECO:0000313" key="2">
    <source>
        <dbReference type="Proteomes" id="UP000789920"/>
    </source>
</evidence>
<dbReference type="EMBL" id="CAJVQC010064757">
    <property type="protein sequence ID" value="CAG8804844.1"/>
    <property type="molecule type" value="Genomic_DNA"/>
</dbReference>
<dbReference type="Proteomes" id="UP000789920">
    <property type="component" value="Unassembled WGS sequence"/>
</dbReference>
<organism evidence="1 2">
    <name type="scientific">Racocetra persica</name>
    <dbReference type="NCBI Taxonomy" id="160502"/>
    <lineage>
        <taxon>Eukaryota</taxon>
        <taxon>Fungi</taxon>
        <taxon>Fungi incertae sedis</taxon>
        <taxon>Mucoromycota</taxon>
        <taxon>Glomeromycotina</taxon>
        <taxon>Glomeromycetes</taxon>
        <taxon>Diversisporales</taxon>
        <taxon>Gigasporaceae</taxon>
        <taxon>Racocetra</taxon>
    </lineage>
</organism>
<proteinExistence type="predicted"/>
<reference evidence="1" key="1">
    <citation type="submission" date="2021-06" db="EMBL/GenBank/DDBJ databases">
        <authorList>
            <person name="Kallberg Y."/>
            <person name="Tangrot J."/>
            <person name="Rosling A."/>
        </authorList>
    </citation>
    <scope>NUCLEOTIDE SEQUENCE</scope>
    <source>
        <strain evidence="1">MA461A</strain>
    </source>
</reference>
<comment type="caution">
    <text evidence="1">The sequence shown here is derived from an EMBL/GenBank/DDBJ whole genome shotgun (WGS) entry which is preliminary data.</text>
</comment>
<keyword evidence="2" id="KW-1185">Reference proteome</keyword>
<feature type="non-terminal residue" evidence="1">
    <location>
        <position position="45"/>
    </location>
</feature>
<evidence type="ECO:0000313" key="1">
    <source>
        <dbReference type="EMBL" id="CAG8804844.1"/>
    </source>
</evidence>
<accession>A0ACA9RR46</accession>
<gene>
    <name evidence="1" type="ORF">RPERSI_LOCUS21797</name>
</gene>
<feature type="non-terminal residue" evidence="1">
    <location>
        <position position="1"/>
    </location>
</feature>
<sequence length="45" mass="5410">NLAEFFRKATKFLQHNLFAPKRVGYYATKSRPSLQVCFRQKHRII</sequence>